<evidence type="ECO:0000256" key="1">
    <source>
        <dbReference type="PROSITE-ProRule" id="PRU00169"/>
    </source>
</evidence>
<feature type="modified residue" description="4-aspartylphosphate" evidence="1">
    <location>
        <position position="55"/>
    </location>
</feature>
<dbReference type="SUPFAM" id="SSF52172">
    <property type="entry name" value="CheY-like"/>
    <property type="match status" value="1"/>
</dbReference>
<dbReference type="InterPro" id="IPR046947">
    <property type="entry name" value="LytR-like"/>
</dbReference>
<dbReference type="OrthoDB" id="1646880at2"/>
<accession>A0A418MJW0</accession>
<dbReference type="Pfam" id="PF00072">
    <property type="entry name" value="Response_reg"/>
    <property type="match status" value="1"/>
</dbReference>
<evidence type="ECO:0000313" key="5">
    <source>
        <dbReference type="Proteomes" id="UP000283523"/>
    </source>
</evidence>
<dbReference type="Gene3D" id="3.40.50.2300">
    <property type="match status" value="1"/>
</dbReference>
<dbReference type="PANTHER" id="PTHR37299:SF1">
    <property type="entry name" value="STAGE 0 SPORULATION PROTEIN A HOMOLOG"/>
    <property type="match status" value="1"/>
</dbReference>
<dbReference type="GO" id="GO:0000156">
    <property type="term" value="F:phosphorelay response regulator activity"/>
    <property type="evidence" value="ECO:0007669"/>
    <property type="project" value="InterPro"/>
</dbReference>
<gene>
    <name evidence="4" type="ORF">DYU11_05350</name>
</gene>
<dbReference type="InterPro" id="IPR011006">
    <property type="entry name" value="CheY-like_superfamily"/>
</dbReference>
<dbReference type="PROSITE" id="PS50110">
    <property type="entry name" value="RESPONSE_REGULATORY"/>
    <property type="match status" value="1"/>
</dbReference>
<comment type="caution">
    <text evidence="4">The sequence shown here is derived from an EMBL/GenBank/DDBJ whole genome shotgun (WGS) entry which is preliminary data.</text>
</comment>
<protein>
    <submittedName>
        <fullName evidence="4">DNA-binding response regulator</fullName>
    </submittedName>
</protein>
<dbReference type="Proteomes" id="UP000283523">
    <property type="component" value="Unassembled WGS sequence"/>
</dbReference>
<dbReference type="InterPro" id="IPR007492">
    <property type="entry name" value="LytTR_DNA-bd_dom"/>
</dbReference>
<dbReference type="GO" id="GO:0003677">
    <property type="term" value="F:DNA binding"/>
    <property type="evidence" value="ECO:0007669"/>
    <property type="project" value="UniProtKB-KW"/>
</dbReference>
<organism evidence="4 5">
    <name type="scientific">Fibrisoma montanum</name>
    <dbReference type="NCBI Taxonomy" id="2305895"/>
    <lineage>
        <taxon>Bacteria</taxon>
        <taxon>Pseudomonadati</taxon>
        <taxon>Bacteroidota</taxon>
        <taxon>Cytophagia</taxon>
        <taxon>Cytophagales</taxon>
        <taxon>Spirosomataceae</taxon>
        <taxon>Fibrisoma</taxon>
    </lineage>
</organism>
<feature type="domain" description="Response regulatory" evidence="2">
    <location>
        <begin position="3"/>
        <end position="116"/>
    </location>
</feature>
<dbReference type="PROSITE" id="PS50930">
    <property type="entry name" value="HTH_LYTTR"/>
    <property type="match status" value="1"/>
</dbReference>
<evidence type="ECO:0000259" key="3">
    <source>
        <dbReference type="PROSITE" id="PS50930"/>
    </source>
</evidence>
<dbReference type="InterPro" id="IPR001789">
    <property type="entry name" value="Sig_transdc_resp-reg_receiver"/>
</dbReference>
<evidence type="ECO:0000313" key="4">
    <source>
        <dbReference type="EMBL" id="RIV27727.1"/>
    </source>
</evidence>
<name>A0A418MJW0_9BACT</name>
<dbReference type="Pfam" id="PF04397">
    <property type="entry name" value="LytTR"/>
    <property type="match status" value="1"/>
</dbReference>
<keyword evidence="4" id="KW-0238">DNA-binding</keyword>
<keyword evidence="1" id="KW-0597">Phosphoprotein</keyword>
<dbReference type="PANTHER" id="PTHR37299">
    <property type="entry name" value="TRANSCRIPTIONAL REGULATOR-RELATED"/>
    <property type="match status" value="1"/>
</dbReference>
<evidence type="ECO:0000259" key="2">
    <source>
        <dbReference type="PROSITE" id="PS50110"/>
    </source>
</evidence>
<dbReference type="AlphaFoldDB" id="A0A418MJW0"/>
<dbReference type="Gene3D" id="2.40.50.1020">
    <property type="entry name" value="LytTr DNA-binding domain"/>
    <property type="match status" value="1"/>
</dbReference>
<dbReference type="EMBL" id="QXED01000001">
    <property type="protein sequence ID" value="RIV27727.1"/>
    <property type="molecule type" value="Genomic_DNA"/>
</dbReference>
<feature type="domain" description="HTH LytTR-type" evidence="3">
    <location>
        <begin position="158"/>
        <end position="261"/>
    </location>
</feature>
<proteinExistence type="predicted"/>
<reference evidence="4 5" key="1">
    <citation type="submission" date="2018-08" db="EMBL/GenBank/DDBJ databases">
        <title>Fibrisoma montanum sp. nov., isolated from Danxia mountain soil.</title>
        <authorList>
            <person name="Huang Y."/>
        </authorList>
    </citation>
    <scope>NUCLEOTIDE SEQUENCE [LARGE SCALE GENOMIC DNA]</scope>
    <source>
        <strain evidence="4 5">HYT19</strain>
    </source>
</reference>
<dbReference type="SMART" id="SM00850">
    <property type="entry name" value="LytTR"/>
    <property type="match status" value="1"/>
</dbReference>
<keyword evidence="5" id="KW-1185">Reference proteome</keyword>
<sequence>MLKALIIDDEPDNVRLLALQLARHCPQVELLGQFTDSTEGLRAIQTLRPGLVFLDIEMPMMNGFQLLERVGEINFHIVFVTAYDQYAVRAFRFSALDYLLKPIDTVDLIATVRRAETTARINPQQLELMRQYYPPAGWPQAGWPPGAAGTPPPTRGRIALPHASGMVFVDTKQIVYCEADSNYTRFHLEGGEQYIVAKTLGDVQEVFETRDFLRVHRQYMVNLEHIQKLVKGEGTYLLLTNGVSIPVARQQKDRLMERFGWL</sequence>
<dbReference type="SMART" id="SM00448">
    <property type="entry name" value="REC"/>
    <property type="match status" value="1"/>
</dbReference>